<gene>
    <name evidence="1" type="ORF">ACFFGA_11755</name>
</gene>
<evidence type="ECO:0000313" key="2">
    <source>
        <dbReference type="Proteomes" id="UP001589832"/>
    </source>
</evidence>
<accession>A0ABV6QAC2</accession>
<protein>
    <recommendedName>
        <fullName evidence="3">Lipocalin-like domain-containing protein</fullName>
    </recommendedName>
</protein>
<reference evidence="1 2" key="1">
    <citation type="submission" date="2024-09" db="EMBL/GenBank/DDBJ databases">
        <authorList>
            <person name="Sun Q."/>
            <person name="Mori K."/>
        </authorList>
    </citation>
    <scope>NUCLEOTIDE SEQUENCE [LARGE SCALE GENOMIC DNA]</scope>
    <source>
        <strain evidence="1 2">NCAIM B.02481</strain>
    </source>
</reference>
<dbReference type="Proteomes" id="UP001589832">
    <property type="component" value="Unassembled WGS sequence"/>
</dbReference>
<organism evidence="1 2">
    <name type="scientific">Winogradskyella pulchriflava</name>
    <dbReference type="NCBI Taxonomy" id="1110688"/>
    <lineage>
        <taxon>Bacteria</taxon>
        <taxon>Pseudomonadati</taxon>
        <taxon>Bacteroidota</taxon>
        <taxon>Flavobacteriia</taxon>
        <taxon>Flavobacteriales</taxon>
        <taxon>Flavobacteriaceae</taxon>
        <taxon>Winogradskyella</taxon>
    </lineage>
</organism>
<evidence type="ECO:0008006" key="3">
    <source>
        <dbReference type="Google" id="ProtNLM"/>
    </source>
</evidence>
<evidence type="ECO:0000313" key="1">
    <source>
        <dbReference type="EMBL" id="MFC0605234.1"/>
    </source>
</evidence>
<keyword evidence="2" id="KW-1185">Reference proteome</keyword>
<dbReference type="RefSeq" id="WP_386064223.1">
    <property type="nucleotide sequence ID" value="NZ_JBHLTQ010000005.1"/>
</dbReference>
<proteinExistence type="predicted"/>
<sequence>MKKILILIMTFLPLTLLGQQLKCCESEKEVETYLSGKWKEKNDESNTIYEYWFENGKGHLSEIEIAENGDELIEIEVQPFVEIIKYDGGFKINFTYPYENWISELKYLNSNKLILITDGKETEYYKYEK</sequence>
<comment type="caution">
    <text evidence="1">The sequence shown here is derived from an EMBL/GenBank/DDBJ whole genome shotgun (WGS) entry which is preliminary data.</text>
</comment>
<name>A0ABV6QAC2_9FLAO</name>
<dbReference type="EMBL" id="JBHLTQ010000005">
    <property type="protein sequence ID" value="MFC0605234.1"/>
    <property type="molecule type" value="Genomic_DNA"/>
</dbReference>